<dbReference type="EMBL" id="LR798385">
    <property type="protein sequence ID" value="CAB5228429.1"/>
    <property type="molecule type" value="Genomic_DNA"/>
</dbReference>
<dbReference type="InterPro" id="IPR014820">
    <property type="entry name" value="PriCT_1"/>
</dbReference>
<gene>
    <name evidence="2" type="ORF">UFOVP1084_59</name>
    <name evidence="3" type="ORF">UFOVP1328_19</name>
    <name evidence="4" type="ORF">UFOVP1532_50</name>
</gene>
<evidence type="ECO:0000259" key="1">
    <source>
        <dbReference type="SMART" id="SM00942"/>
    </source>
</evidence>
<evidence type="ECO:0000313" key="2">
    <source>
        <dbReference type="EMBL" id="CAB4183422.1"/>
    </source>
</evidence>
<proteinExistence type="predicted"/>
<accession>A0A6J5RP56</accession>
<organism evidence="3">
    <name type="scientific">uncultured Caudovirales phage</name>
    <dbReference type="NCBI Taxonomy" id="2100421"/>
    <lineage>
        <taxon>Viruses</taxon>
        <taxon>Duplodnaviria</taxon>
        <taxon>Heunggongvirae</taxon>
        <taxon>Uroviricota</taxon>
        <taxon>Caudoviricetes</taxon>
        <taxon>Peduoviridae</taxon>
        <taxon>Maltschvirus</taxon>
        <taxon>Maltschvirus maltsch</taxon>
    </lineage>
</organism>
<dbReference type="InterPro" id="IPR054347">
    <property type="entry name" value="TOTE_primase"/>
</dbReference>
<dbReference type="EMBL" id="LR797278">
    <property type="protein sequence ID" value="CAB4199130.1"/>
    <property type="molecule type" value="Genomic_DNA"/>
</dbReference>
<dbReference type="Pfam" id="PF22548">
    <property type="entry name" value="AEP-TOTE"/>
    <property type="match status" value="1"/>
</dbReference>
<dbReference type="Pfam" id="PF08708">
    <property type="entry name" value="PriCT_1"/>
    <property type="match status" value="1"/>
</dbReference>
<dbReference type="SMART" id="SM00942">
    <property type="entry name" value="PriCT_1"/>
    <property type="match status" value="1"/>
</dbReference>
<protein>
    <submittedName>
        <fullName evidence="3">Primase, C-terminal 1</fullName>
    </submittedName>
</protein>
<dbReference type="EMBL" id="LR797042">
    <property type="protein sequence ID" value="CAB4183422.1"/>
    <property type="molecule type" value="Genomic_DNA"/>
</dbReference>
<evidence type="ECO:0000313" key="4">
    <source>
        <dbReference type="EMBL" id="CAB5228429.1"/>
    </source>
</evidence>
<evidence type="ECO:0000313" key="3">
    <source>
        <dbReference type="EMBL" id="CAB4199130.1"/>
    </source>
</evidence>
<name>A0A6J5RP56_9CAUD</name>
<sequence length="300" mass="34608">MLTEFMKLFRGRTDAWGTGRGEVIRGTLAAHLFDDHLSGRGEGLGIFPLLDDAHVHFSVIDLDEPDFDAARSMQDLLPGVTWLERSRSGNAHVWAFFNQPCEAWIARGLMREATIAIDKPRVEVFPKQDRLMEGMVGNYINLPYFGQTRPMLDVENREAFLSDALLTRNDPESWRKRARFIGLEAPEEREHTSEFGEQVQLHPCAEHILANRFDNPIREGHRNSVYFNVAKQLLNWREIDEDEAWDLLTELEGASPDRIPERELRRLFTNAQRGEWTSTGCDDPLMSPYILPDCPIVRYR</sequence>
<reference evidence="3" key="1">
    <citation type="submission" date="2020-05" db="EMBL/GenBank/DDBJ databases">
        <authorList>
            <person name="Chiriac C."/>
            <person name="Salcher M."/>
            <person name="Ghai R."/>
            <person name="Kavagutti S V."/>
        </authorList>
    </citation>
    <scope>NUCLEOTIDE SEQUENCE</scope>
</reference>
<feature type="domain" description="Primase C-terminal 1" evidence="1">
    <location>
        <begin position="211"/>
        <end position="277"/>
    </location>
</feature>